<dbReference type="Proteomes" id="UP000668403">
    <property type="component" value="Unassembled WGS sequence"/>
</dbReference>
<dbReference type="EMBL" id="JAGFBF010000001">
    <property type="protein sequence ID" value="MBO2988874.1"/>
    <property type="molecule type" value="Genomic_DNA"/>
</dbReference>
<organism evidence="1 2">
    <name type="scientific">Leucobacter tardus</name>
    <dbReference type="NCBI Taxonomy" id="501483"/>
    <lineage>
        <taxon>Bacteria</taxon>
        <taxon>Bacillati</taxon>
        <taxon>Actinomycetota</taxon>
        <taxon>Actinomycetes</taxon>
        <taxon>Micrococcales</taxon>
        <taxon>Microbacteriaceae</taxon>
        <taxon>Leucobacter</taxon>
    </lineage>
</organism>
<evidence type="ECO:0000313" key="1">
    <source>
        <dbReference type="EMBL" id="MBO2988874.1"/>
    </source>
</evidence>
<sequence>MFVDWCSLDHLQTRLCFPLTNSTAQNLEIIIMLFSDRFLDPADGLSYPATNLIADGNVARFRPHL</sequence>
<dbReference type="AlphaFoldDB" id="A0A939TM72"/>
<dbReference type="RefSeq" id="WP_208236580.1">
    <property type="nucleotide sequence ID" value="NZ_BAAAQU010000001.1"/>
</dbReference>
<keyword evidence="2" id="KW-1185">Reference proteome</keyword>
<gene>
    <name evidence="1" type="ORF">J4H85_02510</name>
</gene>
<reference evidence="1" key="1">
    <citation type="submission" date="2021-03" db="EMBL/GenBank/DDBJ databases">
        <title>Leucobacter chromiisoli sp. nov., isolated from chromium-containing soil of chemical plant.</title>
        <authorList>
            <person name="Xu Z."/>
        </authorList>
    </citation>
    <scope>NUCLEOTIDE SEQUENCE</scope>
    <source>
        <strain evidence="1">K 70/01</strain>
    </source>
</reference>
<name>A0A939TM72_9MICO</name>
<proteinExistence type="predicted"/>
<protein>
    <submittedName>
        <fullName evidence="1">Uncharacterized protein</fullName>
    </submittedName>
</protein>
<evidence type="ECO:0000313" key="2">
    <source>
        <dbReference type="Proteomes" id="UP000668403"/>
    </source>
</evidence>
<accession>A0A939TM72</accession>
<comment type="caution">
    <text evidence="1">The sequence shown here is derived from an EMBL/GenBank/DDBJ whole genome shotgun (WGS) entry which is preliminary data.</text>
</comment>